<evidence type="ECO:0000313" key="3">
    <source>
        <dbReference type="EMBL" id="CAF9937350.1"/>
    </source>
</evidence>
<organism evidence="3 4">
    <name type="scientific">Heterodermia speciosa</name>
    <dbReference type="NCBI Taxonomy" id="116794"/>
    <lineage>
        <taxon>Eukaryota</taxon>
        <taxon>Fungi</taxon>
        <taxon>Dikarya</taxon>
        <taxon>Ascomycota</taxon>
        <taxon>Pezizomycotina</taxon>
        <taxon>Lecanoromycetes</taxon>
        <taxon>OSLEUM clade</taxon>
        <taxon>Lecanoromycetidae</taxon>
        <taxon>Caliciales</taxon>
        <taxon>Physciaceae</taxon>
        <taxon>Heterodermia</taxon>
    </lineage>
</organism>
<feature type="domain" description="Rhodanese" evidence="2">
    <location>
        <begin position="71"/>
        <end position="223"/>
    </location>
</feature>
<dbReference type="Gene3D" id="3.40.250.10">
    <property type="entry name" value="Rhodanese-like domain"/>
    <property type="match status" value="1"/>
</dbReference>
<dbReference type="EMBL" id="CAJPDS010000100">
    <property type="protein sequence ID" value="CAF9937350.1"/>
    <property type="molecule type" value="Genomic_DNA"/>
</dbReference>
<accession>A0A8H3G7N3</accession>
<sequence>MSLKRLPTLLLLLRAPRPQAHPPHFPRAHTHHFSSLVPRTQHHPHPYSTAPPSPKRYSFDEISTLLSTPSPSPSPLLIDVREPSELASTGRIPGSVSMPLSSNPDAVYLSPEDFHARFGFEKPSAEGGGAKKGDGSAVADIDPETVVKAGHGGADPSADLGDGGGEGEEGEGVREVIFYCKAGVRSRAAARMAAGEGGWTGVKIGEMGGGWDEWAGRGGKVER</sequence>
<evidence type="ECO:0000313" key="4">
    <source>
        <dbReference type="Proteomes" id="UP000664521"/>
    </source>
</evidence>
<dbReference type="PROSITE" id="PS50206">
    <property type="entry name" value="RHODANESE_3"/>
    <property type="match status" value="1"/>
</dbReference>
<dbReference type="OrthoDB" id="566238at2759"/>
<name>A0A8H3G7N3_9LECA</name>
<dbReference type="GO" id="GO:0004792">
    <property type="term" value="F:thiosulfate-cyanide sulfurtransferase activity"/>
    <property type="evidence" value="ECO:0007669"/>
    <property type="project" value="TreeGrafter"/>
</dbReference>
<dbReference type="SUPFAM" id="SSF52821">
    <property type="entry name" value="Rhodanese/Cell cycle control phosphatase"/>
    <property type="match status" value="1"/>
</dbReference>
<protein>
    <recommendedName>
        <fullName evidence="2">Rhodanese domain-containing protein</fullName>
    </recommendedName>
</protein>
<dbReference type="PANTHER" id="PTHR44086">
    <property type="entry name" value="THIOSULFATE SULFURTRANSFERASE RDL2, MITOCHONDRIAL-RELATED"/>
    <property type="match status" value="1"/>
</dbReference>
<dbReference type="AlphaFoldDB" id="A0A8H3G7N3"/>
<dbReference type="Proteomes" id="UP000664521">
    <property type="component" value="Unassembled WGS sequence"/>
</dbReference>
<evidence type="ECO:0000259" key="2">
    <source>
        <dbReference type="PROSITE" id="PS50206"/>
    </source>
</evidence>
<gene>
    <name evidence="3" type="ORF">HETSPECPRED_000507</name>
</gene>
<dbReference type="InterPro" id="IPR001763">
    <property type="entry name" value="Rhodanese-like_dom"/>
</dbReference>
<dbReference type="GO" id="GO:0005739">
    <property type="term" value="C:mitochondrion"/>
    <property type="evidence" value="ECO:0007669"/>
    <property type="project" value="TreeGrafter"/>
</dbReference>
<feature type="region of interest" description="Disordered" evidence="1">
    <location>
        <begin position="148"/>
        <end position="169"/>
    </location>
</feature>
<comment type="caution">
    <text evidence="3">The sequence shown here is derived from an EMBL/GenBank/DDBJ whole genome shotgun (WGS) entry which is preliminary data.</text>
</comment>
<reference evidence="3" key="1">
    <citation type="submission" date="2021-03" db="EMBL/GenBank/DDBJ databases">
        <authorList>
            <person name="Tagirdzhanova G."/>
        </authorList>
    </citation>
    <scope>NUCLEOTIDE SEQUENCE</scope>
</reference>
<keyword evidence="4" id="KW-1185">Reference proteome</keyword>
<proteinExistence type="predicted"/>
<dbReference type="InterPro" id="IPR036873">
    <property type="entry name" value="Rhodanese-like_dom_sf"/>
</dbReference>
<dbReference type="SMART" id="SM00450">
    <property type="entry name" value="RHOD"/>
    <property type="match status" value="1"/>
</dbReference>
<dbReference type="PANTHER" id="PTHR44086:SF10">
    <property type="entry name" value="THIOSULFATE SULFURTRANSFERASE_RHODANESE-LIKE DOMAIN-CONTAINING PROTEIN 3"/>
    <property type="match status" value="1"/>
</dbReference>
<evidence type="ECO:0000256" key="1">
    <source>
        <dbReference type="SAM" id="MobiDB-lite"/>
    </source>
</evidence>